<protein>
    <submittedName>
        <fullName evidence="4">Global transactivator</fullName>
    </submittedName>
</protein>
<keyword evidence="2" id="KW-0067">ATP-binding</keyword>
<proteinExistence type="predicted"/>
<sequence length="266" mass="30713">MLVLLSGMLEQEPQRPIGEWLILDEAHAIKNRESRIYHSISALRVQFDSCLMMKGTPLDNKWNDAYALISLLRGHPITSFFLFQAAFIKSLTSGPDFPEGLHRERYIQMLNACSLRRPHITVQQEYRKRIAQQYAYHPMLVELEFERDALARAMLRNEAMEAFGEGNPAATDQPVKWKKGRELTLSFEPELQLEYNGRLGPIDRRYVIRRAFEAEPSQVMLATRATGGRGLNLQCFNAVVQCGRWHERFRCVPEGTDFFIPSARKI</sequence>
<gene>
    <name evidence="4" type="ORF">FPANT_9331</name>
</gene>
<evidence type="ECO:0000313" key="5">
    <source>
        <dbReference type="Proteomes" id="UP000544095"/>
    </source>
</evidence>
<dbReference type="EMBL" id="JAAOAR010000498">
    <property type="protein sequence ID" value="KAF5580375.1"/>
    <property type="molecule type" value="Genomic_DNA"/>
</dbReference>
<organism evidence="4 5">
    <name type="scientific">Fusarium pseudoanthophilum</name>
    <dbReference type="NCBI Taxonomy" id="48495"/>
    <lineage>
        <taxon>Eukaryota</taxon>
        <taxon>Fungi</taxon>
        <taxon>Dikarya</taxon>
        <taxon>Ascomycota</taxon>
        <taxon>Pezizomycotina</taxon>
        <taxon>Sordariomycetes</taxon>
        <taxon>Hypocreomycetidae</taxon>
        <taxon>Hypocreales</taxon>
        <taxon>Nectriaceae</taxon>
        <taxon>Fusarium</taxon>
        <taxon>Fusarium fujikuroi species complex</taxon>
    </lineage>
</organism>
<dbReference type="GO" id="GO:0005524">
    <property type="term" value="F:ATP binding"/>
    <property type="evidence" value="ECO:0007669"/>
    <property type="project" value="InterPro"/>
</dbReference>
<keyword evidence="5" id="KW-1185">Reference proteome</keyword>
<keyword evidence="1" id="KW-0547">Nucleotide-binding</keyword>
<dbReference type="Gene3D" id="3.40.50.10810">
    <property type="entry name" value="Tandem AAA-ATPase domain"/>
    <property type="match status" value="1"/>
</dbReference>
<dbReference type="InterPro" id="IPR038718">
    <property type="entry name" value="SNF2-like_sf"/>
</dbReference>
<dbReference type="InterPro" id="IPR000330">
    <property type="entry name" value="SNF2_N"/>
</dbReference>
<dbReference type="SUPFAM" id="SSF52540">
    <property type="entry name" value="P-loop containing nucleoside triphosphate hydrolases"/>
    <property type="match status" value="2"/>
</dbReference>
<dbReference type="InterPro" id="IPR027417">
    <property type="entry name" value="P-loop_NTPase"/>
</dbReference>
<name>A0A8H5NYJ9_9HYPO</name>
<evidence type="ECO:0000259" key="3">
    <source>
        <dbReference type="Pfam" id="PF00176"/>
    </source>
</evidence>
<dbReference type="Proteomes" id="UP000544095">
    <property type="component" value="Unassembled WGS sequence"/>
</dbReference>
<reference evidence="4 5" key="1">
    <citation type="submission" date="2020-05" db="EMBL/GenBank/DDBJ databases">
        <title>Identification and distribution of gene clusters putatively required for synthesis of sphingolipid metabolism inhibitors in phylogenetically diverse species of the filamentous fungus Fusarium.</title>
        <authorList>
            <person name="Kim H.-S."/>
            <person name="Busman M."/>
            <person name="Brown D.W."/>
            <person name="Divon H."/>
            <person name="Uhlig S."/>
            <person name="Proctor R.H."/>
        </authorList>
    </citation>
    <scope>NUCLEOTIDE SEQUENCE [LARGE SCALE GENOMIC DNA]</scope>
    <source>
        <strain evidence="4 5">NRRL 25211</strain>
    </source>
</reference>
<accession>A0A8H5NYJ9</accession>
<evidence type="ECO:0000256" key="2">
    <source>
        <dbReference type="ARBA" id="ARBA00022840"/>
    </source>
</evidence>
<evidence type="ECO:0000256" key="1">
    <source>
        <dbReference type="ARBA" id="ARBA00022741"/>
    </source>
</evidence>
<dbReference type="PANTHER" id="PTHR10799">
    <property type="entry name" value="SNF2/RAD54 HELICASE FAMILY"/>
    <property type="match status" value="1"/>
</dbReference>
<evidence type="ECO:0000313" key="4">
    <source>
        <dbReference type="EMBL" id="KAF5580375.1"/>
    </source>
</evidence>
<dbReference type="Pfam" id="PF00176">
    <property type="entry name" value="SNF2-rel_dom"/>
    <property type="match status" value="1"/>
</dbReference>
<dbReference type="AlphaFoldDB" id="A0A8H5NYJ9"/>
<comment type="caution">
    <text evidence="4">The sequence shown here is derived from an EMBL/GenBank/DDBJ whole genome shotgun (WGS) entry which is preliminary data.</text>
</comment>
<feature type="domain" description="SNF2 N-terminal" evidence="3">
    <location>
        <begin position="20"/>
        <end position="122"/>
    </location>
</feature>